<keyword evidence="1" id="KW-0472">Membrane</keyword>
<gene>
    <name evidence="2" type="ORF">AVDCRST_MAG56-7529</name>
</gene>
<dbReference type="EMBL" id="CADCTQ010000624">
    <property type="protein sequence ID" value="CAA9332315.1"/>
    <property type="molecule type" value="Genomic_DNA"/>
</dbReference>
<evidence type="ECO:0000313" key="2">
    <source>
        <dbReference type="EMBL" id="CAA9332315.1"/>
    </source>
</evidence>
<organism evidence="2">
    <name type="scientific">uncultured Cytophagales bacterium</name>
    <dbReference type="NCBI Taxonomy" id="158755"/>
    <lineage>
        <taxon>Bacteria</taxon>
        <taxon>Pseudomonadati</taxon>
        <taxon>Bacteroidota</taxon>
        <taxon>Sphingobacteriia</taxon>
        <taxon>Sphingobacteriales</taxon>
        <taxon>environmental samples</taxon>
    </lineage>
</organism>
<sequence length="241" mass="25922">MIFHFQPRPLINSPTPKLLAQALSAVLHPLLMPTLLHGLLLAFVPSVFTRLDDENQWRLLLMIFILTFVLPLSLTYFLIQSGWAGSRRGAAAESDAPDAGGGPLLESLQMEDRSRRIVPFLFTTCIYGADTFLLTRNLSSLHLSVVILAAVSVCIGVVTLVTVFWKISAHAVGTGGLLGFLFGIVYDFAAIELLYPTLACVLAAGLLLSARLYLNAHTPAQVGAGFLLGITVCFAAVVGWG</sequence>
<evidence type="ECO:0000256" key="1">
    <source>
        <dbReference type="SAM" id="Phobius"/>
    </source>
</evidence>
<feature type="transmembrane region" description="Helical" evidence="1">
    <location>
        <begin position="141"/>
        <end position="161"/>
    </location>
</feature>
<keyword evidence="1" id="KW-1133">Transmembrane helix</keyword>
<dbReference type="AlphaFoldDB" id="A0A6J4LI03"/>
<reference evidence="2" key="1">
    <citation type="submission" date="2020-02" db="EMBL/GenBank/DDBJ databases">
        <authorList>
            <person name="Meier V. D."/>
        </authorList>
    </citation>
    <scope>NUCLEOTIDE SEQUENCE</scope>
    <source>
        <strain evidence="2">AVDCRST_MAG56</strain>
    </source>
</reference>
<feature type="transmembrane region" description="Helical" evidence="1">
    <location>
        <begin position="167"/>
        <end position="186"/>
    </location>
</feature>
<dbReference type="CDD" id="cd01610">
    <property type="entry name" value="PAP2_like"/>
    <property type="match status" value="1"/>
</dbReference>
<feature type="transmembrane region" description="Helical" evidence="1">
    <location>
        <begin position="26"/>
        <end position="47"/>
    </location>
</feature>
<feature type="transmembrane region" description="Helical" evidence="1">
    <location>
        <begin position="220"/>
        <end position="240"/>
    </location>
</feature>
<proteinExistence type="predicted"/>
<protein>
    <recommendedName>
        <fullName evidence="3">Phosphatidic acid phosphatase type 2/haloperoxidase domain-containing protein</fullName>
    </recommendedName>
</protein>
<evidence type="ECO:0008006" key="3">
    <source>
        <dbReference type="Google" id="ProtNLM"/>
    </source>
</evidence>
<accession>A0A6J4LI03</accession>
<feature type="transmembrane region" description="Helical" evidence="1">
    <location>
        <begin position="59"/>
        <end position="79"/>
    </location>
</feature>
<keyword evidence="1" id="KW-0812">Transmembrane</keyword>
<feature type="transmembrane region" description="Helical" evidence="1">
    <location>
        <begin position="193"/>
        <end position="214"/>
    </location>
</feature>
<name>A0A6J4LI03_9SPHI</name>